<sequence length="68" mass="7814">MAPFCKLQMQTVGRLRNFDVINTLVARALFLNAIPAKSKHVRREIICLFIFPPYFIGIGRENIDIIIP</sequence>
<organism evidence="1">
    <name type="scientific">Pararge aegeria</name>
    <name type="common">speckled wood butterfly</name>
    <dbReference type="NCBI Taxonomy" id="116150"/>
    <lineage>
        <taxon>Eukaryota</taxon>
        <taxon>Metazoa</taxon>
        <taxon>Ecdysozoa</taxon>
        <taxon>Arthropoda</taxon>
        <taxon>Hexapoda</taxon>
        <taxon>Insecta</taxon>
        <taxon>Pterygota</taxon>
        <taxon>Neoptera</taxon>
        <taxon>Endopterygota</taxon>
        <taxon>Lepidoptera</taxon>
        <taxon>Glossata</taxon>
        <taxon>Ditrysia</taxon>
        <taxon>Papilionoidea</taxon>
        <taxon>Nymphalidae</taxon>
        <taxon>Satyrinae</taxon>
        <taxon>Satyrini</taxon>
        <taxon>Parargina</taxon>
        <taxon>Pararge</taxon>
    </lineage>
</organism>
<reference evidence="1" key="2">
    <citation type="submission" date="2013-05" db="EMBL/GenBank/DDBJ databases">
        <authorList>
            <person name="Carter J.-M."/>
            <person name="Baker S.C."/>
            <person name="Pink R."/>
            <person name="Carter D.R.F."/>
            <person name="Collins A."/>
            <person name="Tomlin J."/>
            <person name="Gibbs M."/>
            <person name="Breuker C.J."/>
        </authorList>
    </citation>
    <scope>NUCLEOTIDE SEQUENCE</scope>
    <source>
        <tissue evidence="1">Ovary</tissue>
    </source>
</reference>
<evidence type="ECO:0000313" key="1">
    <source>
        <dbReference type="EMBL" id="JAA85203.1"/>
    </source>
</evidence>
<dbReference type="AlphaFoldDB" id="S4P891"/>
<proteinExistence type="predicted"/>
<protein>
    <submittedName>
        <fullName evidence="1">Uncharacterized protein</fullName>
    </submittedName>
</protein>
<accession>S4P891</accession>
<reference evidence="1" key="1">
    <citation type="journal article" date="2013" name="BMC Genomics">
        <title>Unscrambling butterfly oogenesis.</title>
        <authorList>
            <person name="Carter J.M."/>
            <person name="Baker S.C."/>
            <person name="Pink R."/>
            <person name="Carter D.R."/>
            <person name="Collins A."/>
            <person name="Tomlin J."/>
            <person name="Gibbs M."/>
            <person name="Breuker C.J."/>
        </authorList>
    </citation>
    <scope>NUCLEOTIDE SEQUENCE</scope>
    <source>
        <tissue evidence="1">Ovary</tissue>
    </source>
</reference>
<dbReference type="EMBL" id="GAIX01007357">
    <property type="protein sequence ID" value="JAA85203.1"/>
    <property type="molecule type" value="Transcribed_RNA"/>
</dbReference>
<name>S4P891_9NEOP</name>